<dbReference type="RefSeq" id="WP_136832638.1">
    <property type="nucleotide sequence ID" value="NZ_SWBM01000004.1"/>
</dbReference>
<comment type="caution">
    <text evidence="2">The sequence shown here is derived from an EMBL/GenBank/DDBJ whole genome shotgun (WGS) entry which is preliminary data.</text>
</comment>
<gene>
    <name evidence="2" type="ORF">FA727_16310</name>
</gene>
<sequence>MNVICDECQKEYEIEMKIEQIDGIEKNYFTCPNCNKEYIAFCTNQSVRVKQAEMKMLYRKLNGARTKSQFRSIQDKLDKLEKTIKAEMEILKKSLNKEG</sequence>
<name>A0A4U1D1L0_9BACI</name>
<dbReference type="AlphaFoldDB" id="A0A4U1D1L0"/>
<feature type="coiled-coil region" evidence="1">
    <location>
        <begin position="70"/>
        <end position="97"/>
    </location>
</feature>
<evidence type="ECO:0000256" key="1">
    <source>
        <dbReference type="SAM" id="Coils"/>
    </source>
</evidence>
<evidence type="ECO:0008006" key="4">
    <source>
        <dbReference type="Google" id="ProtNLM"/>
    </source>
</evidence>
<dbReference type="EMBL" id="SWBM01000004">
    <property type="protein sequence ID" value="TKC15688.1"/>
    <property type="molecule type" value="Genomic_DNA"/>
</dbReference>
<dbReference type="OrthoDB" id="1918216at2"/>
<evidence type="ECO:0000313" key="2">
    <source>
        <dbReference type="EMBL" id="TKC15688.1"/>
    </source>
</evidence>
<protein>
    <recommendedName>
        <fullName evidence="4">Transglycosylase</fullName>
    </recommendedName>
</protein>
<keyword evidence="1" id="KW-0175">Coiled coil</keyword>
<reference evidence="2 3" key="1">
    <citation type="journal article" date="2011" name="J. Microbiol.">
        <title>Bacillus kyonggiensis sp. nov., isolated from soil of a lettuce field.</title>
        <authorList>
            <person name="Dong K."/>
            <person name="Lee S."/>
        </authorList>
    </citation>
    <scope>NUCLEOTIDE SEQUENCE [LARGE SCALE GENOMIC DNA]</scope>
    <source>
        <strain evidence="2 3">NB22</strain>
    </source>
</reference>
<accession>A0A4U1D1L0</accession>
<dbReference type="Proteomes" id="UP000307756">
    <property type="component" value="Unassembled WGS sequence"/>
</dbReference>
<keyword evidence="3" id="KW-1185">Reference proteome</keyword>
<proteinExistence type="predicted"/>
<organism evidence="2 3">
    <name type="scientific">Robertmurraya kyonggiensis</name>
    <dbReference type="NCBI Taxonomy" id="1037680"/>
    <lineage>
        <taxon>Bacteria</taxon>
        <taxon>Bacillati</taxon>
        <taxon>Bacillota</taxon>
        <taxon>Bacilli</taxon>
        <taxon>Bacillales</taxon>
        <taxon>Bacillaceae</taxon>
        <taxon>Robertmurraya</taxon>
    </lineage>
</organism>
<evidence type="ECO:0000313" key="3">
    <source>
        <dbReference type="Proteomes" id="UP000307756"/>
    </source>
</evidence>